<dbReference type="OrthoDB" id="437457at2759"/>
<reference evidence="1 2" key="1">
    <citation type="submission" date="2016-07" db="EMBL/GenBank/DDBJ databases">
        <title>Pervasive Adenine N6-methylation of Active Genes in Fungi.</title>
        <authorList>
            <consortium name="DOE Joint Genome Institute"/>
            <person name="Mondo S.J."/>
            <person name="Dannebaum R.O."/>
            <person name="Kuo R.C."/>
            <person name="Labutti K."/>
            <person name="Haridas S."/>
            <person name="Kuo A."/>
            <person name="Salamov A."/>
            <person name="Ahrendt S.R."/>
            <person name="Lipzen A."/>
            <person name="Sullivan W."/>
            <person name="Andreopoulos W.B."/>
            <person name="Clum A."/>
            <person name="Lindquist E."/>
            <person name="Daum C."/>
            <person name="Ramamoorthy G.K."/>
            <person name="Gryganskyi A."/>
            <person name="Culley D."/>
            <person name="Magnuson J.K."/>
            <person name="James T.Y."/>
            <person name="O'Malley M.A."/>
            <person name="Stajich J.E."/>
            <person name="Spatafora J.W."/>
            <person name="Visel A."/>
            <person name="Grigoriev I.V."/>
        </authorList>
    </citation>
    <scope>NUCLEOTIDE SEQUENCE [LARGE SCALE GENOMIC DNA]</scope>
    <source>
        <strain evidence="1 2">CBS 115471</strain>
    </source>
</reference>
<accession>A0A1Y1ZLY8</accession>
<dbReference type="EMBL" id="MCFA01000063">
    <property type="protein sequence ID" value="ORY11258.1"/>
    <property type="molecule type" value="Genomic_DNA"/>
</dbReference>
<dbReference type="Proteomes" id="UP000193144">
    <property type="component" value="Unassembled WGS sequence"/>
</dbReference>
<proteinExistence type="predicted"/>
<protein>
    <submittedName>
        <fullName evidence="1">Uncharacterized protein</fullName>
    </submittedName>
</protein>
<organism evidence="1 2">
    <name type="scientific">Clohesyomyces aquaticus</name>
    <dbReference type="NCBI Taxonomy" id="1231657"/>
    <lineage>
        <taxon>Eukaryota</taxon>
        <taxon>Fungi</taxon>
        <taxon>Dikarya</taxon>
        <taxon>Ascomycota</taxon>
        <taxon>Pezizomycotina</taxon>
        <taxon>Dothideomycetes</taxon>
        <taxon>Pleosporomycetidae</taxon>
        <taxon>Pleosporales</taxon>
        <taxon>Lindgomycetaceae</taxon>
        <taxon>Clohesyomyces</taxon>
    </lineage>
</organism>
<evidence type="ECO:0000313" key="2">
    <source>
        <dbReference type="Proteomes" id="UP000193144"/>
    </source>
</evidence>
<dbReference type="AlphaFoldDB" id="A0A1Y1ZLY8"/>
<evidence type="ECO:0000313" key="1">
    <source>
        <dbReference type="EMBL" id="ORY11258.1"/>
    </source>
</evidence>
<keyword evidence="2" id="KW-1185">Reference proteome</keyword>
<sequence>MVCFRDTFLIDGSKPNMSVAAITAPKPRQHHDWRGPIVAYGKKGLGIDQISCRDLDMNDFRHIADYFLSYGYETLPSTGNSDKKVKGVKINCLGDEKICKRPHFEAVEIPLSDPIFSSCENFRSDIADRIGLPIFTRRCKPDPRWSNSEFPNILKGESAFNNQDATFLHLSCDPNANFNHMTGKLGWGWAPMQWQNSVGSAIVVRQDKKPLLPLQAEALCRYCRYEVRPLLAHTIGEYTPDEPMSKDLVLSMICRPTFSILWYKFLDEKRKEGNYTRVPFPYEM</sequence>
<dbReference type="STRING" id="1231657.A0A1Y1ZLY8"/>
<gene>
    <name evidence="1" type="ORF">BCR34DRAFT_514169</name>
</gene>
<name>A0A1Y1ZLY8_9PLEO</name>
<comment type="caution">
    <text evidence="1">The sequence shown here is derived from an EMBL/GenBank/DDBJ whole genome shotgun (WGS) entry which is preliminary data.</text>
</comment>